<dbReference type="KEGG" id="tva:4770254"/>
<gene>
    <name evidence="2" type="ORF">TVAG_160990</name>
</gene>
<protein>
    <recommendedName>
        <fullName evidence="1">Tubby C-terminal domain-containing protein</fullName>
    </recommendedName>
</protein>
<dbReference type="InterPro" id="IPR000007">
    <property type="entry name" value="Tubby_C"/>
</dbReference>
<dbReference type="EMBL" id="DS113304">
    <property type="protein sequence ID" value="EAY12293.1"/>
    <property type="molecule type" value="Genomic_DNA"/>
</dbReference>
<dbReference type="Gene3D" id="3.20.90.10">
    <property type="entry name" value="Tubby Protein, Chain A"/>
    <property type="match status" value="1"/>
</dbReference>
<dbReference type="OrthoDB" id="10652034at2759"/>
<organism evidence="2 3">
    <name type="scientific">Trichomonas vaginalis (strain ATCC PRA-98 / G3)</name>
    <dbReference type="NCBI Taxonomy" id="412133"/>
    <lineage>
        <taxon>Eukaryota</taxon>
        <taxon>Metamonada</taxon>
        <taxon>Parabasalia</taxon>
        <taxon>Trichomonadida</taxon>
        <taxon>Trichomonadidae</taxon>
        <taxon>Trichomonas</taxon>
    </lineage>
</organism>
<keyword evidence="3" id="KW-1185">Reference proteome</keyword>
<feature type="domain" description="Tubby C-terminal" evidence="1">
    <location>
        <begin position="13"/>
        <end position="114"/>
    </location>
</feature>
<reference evidence="2" key="2">
    <citation type="journal article" date="2007" name="Science">
        <title>Draft genome sequence of the sexually transmitted pathogen Trichomonas vaginalis.</title>
        <authorList>
            <person name="Carlton J.M."/>
            <person name="Hirt R.P."/>
            <person name="Silva J.C."/>
            <person name="Delcher A.L."/>
            <person name="Schatz M."/>
            <person name="Zhao Q."/>
            <person name="Wortman J.R."/>
            <person name="Bidwell S.L."/>
            <person name="Alsmark U.C.M."/>
            <person name="Besteiro S."/>
            <person name="Sicheritz-Ponten T."/>
            <person name="Noel C.J."/>
            <person name="Dacks J.B."/>
            <person name="Foster P.G."/>
            <person name="Simillion C."/>
            <person name="Van de Peer Y."/>
            <person name="Miranda-Saavedra D."/>
            <person name="Barton G.J."/>
            <person name="Westrop G.D."/>
            <person name="Mueller S."/>
            <person name="Dessi D."/>
            <person name="Fiori P.L."/>
            <person name="Ren Q."/>
            <person name="Paulsen I."/>
            <person name="Zhang H."/>
            <person name="Bastida-Corcuera F.D."/>
            <person name="Simoes-Barbosa A."/>
            <person name="Brown M.T."/>
            <person name="Hayes R.D."/>
            <person name="Mukherjee M."/>
            <person name="Okumura C.Y."/>
            <person name="Schneider R."/>
            <person name="Smith A.J."/>
            <person name="Vanacova S."/>
            <person name="Villalvazo M."/>
            <person name="Haas B.J."/>
            <person name="Pertea M."/>
            <person name="Feldblyum T.V."/>
            <person name="Utterback T.R."/>
            <person name="Shu C.L."/>
            <person name="Osoegawa K."/>
            <person name="de Jong P.J."/>
            <person name="Hrdy I."/>
            <person name="Horvathova L."/>
            <person name="Zubacova Z."/>
            <person name="Dolezal P."/>
            <person name="Malik S.B."/>
            <person name="Logsdon J.M. Jr."/>
            <person name="Henze K."/>
            <person name="Gupta A."/>
            <person name="Wang C.C."/>
            <person name="Dunne R.L."/>
            <person name="Upcroft J.A."/>
            <person name="Upcroft P."/>
            <person name="White O."/>
            <person name="Salzberg S.L."/>
            <person name="Tang P."/>
            <person name="Chiu C.-H."/>
            <person name="Lee Y.-S."/>
            <person name="Embley T.M."/>
            <person name="Coombs G.H."/>
            <person name="Mottram J.C."/>
            <person name="Tachezy J."/>
            <person name="Fraser-Liggett C.M."/>
            <person name="Johnson P.J."/>
        </authorList>
    </citation>
    <scope>NUCLEOTIDE SEQUENCE [LARGE SCALE GENOMIC DNA]</scope>
    <source>
        <strain evidence="2">G3</strain>
    </source>
</reference>
<dbReference type="AlphaFoldDB" id="A2E4V4"/>
<reference evidence="2" key="1">
    <citation type="submission" date="2006-10" db="EMBL/GenBank/DDBJ databases">
        <authorList>
            <person name="Amadeo P."/>
            <person name="Zhao Q."/>
            <person name="Wortman J."/>
            <person name="Fraser-Liggett C."/>
            <person name="Carlton J."/>
        </authorList>
    </citation>
    <scope>NUCLEOTIDE SEQUENCE</scope>
    <source>
        <strain evidence="2">G3</strain>
    </source>
</reference>
<dbReference type="VEuPathDB" id="TrichDB:TVAG_160990"/>
<dbReference type="Proteomes" id="UP000001542">
    <property type="component" value="Unassembled WGS sequence"/>
</dbReference>
<dbReference type="SUPFAM" id="SSF54518">
    <property type="entry name" value="Tubby C-terminal domain-like"/>
    <property type="match status" value="1"/>
</dbReference>
<evidence type="ECO:0000313" key="2">
    <source>
        <dbReference type="EMBL" id="EAY12293.1"/>
    </source>
</evidence>
<dbReference type="VEuPathDB" id="TrichDB:TVAGG3_0227970"/>
<proteinExistence type="predicted"/>
<evidence type="ECO:0000259" key="1">
    <source>
        <dbReference type="Pfam" id="PF01167"/>
    </source>
</evidence>
<sequence>MTEPFMTKDDIYAPRTERFTAVISRRQKTKSGKPRFYLYTMDNQNLIVCAEYYYNSFINFRISQTTSSFEPESQDYLGKIEHSDLSSKYAIFKQKESEEKVKVAETSFDINKVKFSVHADHERQMNISLFGSGEEPKPLERHPFAEIKEIYPDLEIIQSKQNI</sequence>
<accession>A2E4V4</accession>
<dbReference type="InterPro" id="IPR025659">
    <property type="entry name" value="Tubby-like_C"/>
</dbReference>
<dbReference type="Pfam" id="PF01167">
    <property type="entry name" value="Tub"/>
    <property type="match status" value="1"/>
</dbReference>
<dbReference type="RefSeq" id="XP_001324516.1">
    <property type="nucleotide sequence ID" value="XM_001324481.1"/>
</dbReference>
<name>A2E4V4_TRIV3</name>
<evidence type="ECO:0000313" key="3">
    <source>
        <dbReference type="Proteomes" id="UP000001542"/>
    </source>
</evidence>
<dbReference type="InParanoid" id="A2E4V4"/>